<name>A0ACC1MR56_9HYPO</name>
<dbReference type="EMBL" id="JANJQO010001730">
    <property type="protein sequence ID" value="KAJ2969500.1"/>
    <property type="molecule type" value="Genomic_DNA"/>
</dbReference>
<reference evidence="1" key="1">
    <citation type="submission" date="2022-08" db="EMBL/GenBank/DDBJ databases">
        <title>Genome Sequence of Lecanicillium fungicola.</title>
        <authorList>
            <person name="Buettner E."/>
        </authorList>
    </citation>
    <scope>NUCLEOTIDE SEQUENCE</scope>
    <source>
        <strain evidence="1">Babe33</strain>
    </source>
</reference>
<dbReference type="Proteomes" id="UP001143910">
    <property type="component" value="Unassembled WGS sequence"/>
</dbReference>
<evidence type="ECO:0000313" key="1">
    <source>
        <dbReference type="EMBL" id="KAJ2969500.1"/>
    </source>
</evidence>
<proteinExistence type="predicted"/>
<sequence>MDFQVRQRDPTFPSTKTENLAEFAQPSTMAHTDFSPTGAFMRMNDVFTEENKPEHQSRRFDLINVWRVLRGPNNDWPLALCDYAHVEEKDVTTNDALHYKRVGENLLLYHNDAHKWYYLSDMMEDDLIVFRNTDSEGKLSTGSSASPTFLTSDIQSNANGRRPIMTEDEKRLANFLSANAGVEYIRLHWIDYSGILRTRFLPLKRCLQLAQGEEYLVPQVSMIIPVTKHRKDFPPGNEIETWSLVADWSSLRVCGFKPNHASVMCFVKHREAGDPFGKCPRTLLTRALNRLDANCGCKALAGFEIEFMILDGEQFLPLKQLDRLTSYQTTAGLRGKMLDIVEEIVDCLQISGIDIQHFHTETRDQIEIALSPESPLAAVDSLIIAQETIRTVCVRHDIKATMTPKPTVSDEHKDPVACPTNGIHLHLSVDNMAPAPDHFLAGILDHTKALCAFGMASYDSYVRVRSDGVGEWVGFGTENRDLPVRKVNDQHWELRMLDATANPYLFTAASILAGVDGLTRKTELLWQDCPALAGAMLSCDRESRETDRYGLVEPIPKSLSEALNFLMLDHSLNQYLSDGLLSLYFAESLRHAVHNGCRSKGDRQGSSTWWWCDGGHVSGDLSKRPLFGRYIHPAFQPRPVGRRNPGQASSVGDDRSIELFDENEEAYWSDYEEPVQDDDAPYWPDYDGMCRRRQRRVMDVTTTTTTTTDGGTKLREQAPAATSQWVSET</sequence>
<keyword evidence="2" id="KW-1185">Reference proteome</keyword>
<accession>A0ACC1MR56</accession>
<evidence type="ECO:0000313" key="2">
    <source>
        <dbReference type="Proteomes" id="UP001143910"/>
    </source>
</evidence>
<gene>
    <name evidence="1" type="ORF">NQ176_g8630</name>
</gene>
<protein>
    <submittedName>
        <fullName evidence="1">Uncharacterized protein</fullName>
    </submittedName>
</protein>
<organism evidence="1 2">
    <name type="scientific">Zarea fungicola</name>
    <dbReference type="NCBI Taxonomy" id="93591"/>
    <lineage>
        <taxon>Eukaryota</taxon>
        <taxon>Fungi</taxon>
        <taxon>Dikarya</taxon>
        <taxon>Ascomycota</taxon>
        <taxon>Pezizomycotina</taxon>
        <taxon>Sordariomycetes</taxon>
        <taxon>Hypocreomycetidae</taxon>
        <taxon>Hypocreales</taxon>
        <taxon>Cordycipitaceae</taxon>
        <taxon>Zarea</taxon>
    </lineage>
</organism>
<comment type="caution">
    <text evidence="1">The sequence shown here is derived from an EMBL/GenBank/DDBJ whole genome shotgun (WGS) entry which is preliminary data.</text>
</comment>